<keyword evidence="3" id="KW-1185">Reference proteome</keyword>
<feature type="transmembrane region" description="Helical" evidence="1">
    <location>
        <begin position="55"/>
        <end position="76"/>
    </location>
</feature>
<evidence type="ECO:0000313" key="2">
    <source>
        <dbReference type="EMBL" id="GBF05261.1"/>
    </source>
</evidence>
<sequence>MVRGAQWRREWVEGKRQEMAEDPFTYKSGAEVAQQVSDRQIVRWFALDDEYRTSYLYLPTPPASTFLGAIALPYLLQFAMLMQELEPDVPVQIDIHPFCDDFTDISINDLSLMIYPMYERLASPAHARFYDNAVRAFLVLLGSDADEAP</sequence>
<reference evidence="3" key="1">
    <citation type="submission" date="2018-01" db="EMBL/GenBank/DDBJ databases">
        <title>Draft Genome Sequence of the Radioresistant Bacterium Deinococcus aerius TR0125, Isolated from the Higher Atmosphere above Japan.</title>
        <authorList>
            <person name="Satoh K."/>
            <person name="Arai H."/>
            <person name="Sanzen T."/>
            <person name="Kawaguchi Y."/>
            <person name="Hayashi H."/>
            <person name="Yokobori S."/>
            <person name="Yamagishi A."/>
            <person name="Oono Y."/>
            <person name="Narumi I."/>
        </authorList>
    </citation>
    <scope>NUCLEOTIDE SEQUENCE [LARGE SCALE GENOMIC DNA]</scope>
    <source>
        <strain evidence="3">TR0125</strain>
    </source>
</reference>
<name>A0A2I9DK88_9DEIO</name>
<evidence type="ECO:0000313" key="3">
    <source>
        <dbReference type="Proteomes" id="UP000236569"/>
    </source>
</evidence>
<organism evidence="2 3">
    <name type="scientific">Deinococcus aerius</name>
    <dbReference type="NCBI Taxonomy" id="200253"/>
    <lineage>
        <taxon>Bacteria</taxon>
        <taxon>Thermotogati</taxon>
        <taxon>Deinococcota</taxon>
        <taxon>Deinococci</taxon>
        <taxon>Deinococcales</taxon>
        <taxon>Deinococcaceae</taxon>
        <taxon>Deinococcus</taxon>
    </lineage>
</organism>
<evidence type="ECO:0000256" key="1">
    <source>
        <dbReference type="SAM" id="Phobius"/>
    </source>
</evidence>
<gene>
    <name evidence="2" type="ORF">DAERI_040021</name>
</gene>
<proteinExistence type="predicted"/>
<accession>A0A2I9DK88</accession>
<comment type="caution">
    <text evidence="2">The sequence shown here is derived from an EMBL/GenBank/DDBJ whole genome shotgun (WGS) entry which is preliminary data.</text>
</comment>
<protein>
    <submittedName>
        <fullName evidence="2">Uncharacterized protein</fullName>
    </submittedName>
</protein>
<dbReference type="Proteomes" id="UP000236569">
    <property type="component" value="Unassembled WGS sequence"/>
</dbReference>
<keyword evidence="1" id="KW-0472">Membrane</keyword>
<dbReference type="EMBL" id="BFAG01000004">
    <property type="protein sequence ID" value="GBF05261.1"/>
    <property type="molecule type" value="Genomic_DNA"/>
</dbReference>
<dbReference type="AlphaFoldDB" id="A0A2I9DK88"/>
<keyword evidence="1" id="KW-0812">Transmembrane</keyword>
<keyword evidence="1" id="KW-1133">Transmembrane helix</keyword>